<dbReference type="PANTHER" id="PTHR11538:SF41">
    <property type="entry name" value="PHENYLALANINE--TRNA LIGASE, MITOCHONDRIAL"/>
    <property type="match status" value="1"/>
</dbReference>
<evidence type="ECO:0000256" key="1">
    <source>
        <dbReference type="ARBA" id="ARBA00004496"/>
    </source>
</evidence>
<accession>A0A1S1V9S2</accession>
<dbReference type="InterPro" id="IPR006195">
    <property type="entry name" value="aa-tRNA-synth_II"/>
</dbReference>
<dbReference type="EMBL" id="MKIE01000001">
    <property type="protein sequence ID" value="OHW63150.1"/>
    <property type="molecule type" value="Genomic_DNA"/>
</dbReference>
<name>A0A1S1V9S2_9FIRM</name>
<dbReference type="GO" id="GO:0000287">
    <property type="term" value="F:magnesium ion binding"/>
    <property type="evidence" value="ECO:0007669"/>
    <property type="project" value="UniProtKB-UniRule"/>
</dbReference>
<comment type="subunit">
    <text evidence="3 13">Tetramer of two alpha and two beta subunits.</text>
</comment>
<dbReference type="PANTHER" id="PTHR11538">
    <property type="entry name" value="PHENYLALANYL-TRNA SYNTHETASE"/>
    <property type="match status" value="1"/>
</dbReference>
<dbReference type="SUPFAM" id="SSF46589">
    <property type="entry name" value="tRNA-binding arm"/>
    <property type="match status" value="1"/>
</dbReference>
<evidence type="ECO:0000256" key="14">
    <source>
        <dbReference type="SAM" id="Coils"/>
    </source>
</evidence>
<evidence type="ECO:0000256" key="13">
    <source>
        <dbReference type="HAMAP-Rule" id="MF_00281"/>
    </source>
</evidence>
<keyword evidence="14" id="KW-0175">Coiled coil</keyword>
<dbReference type="AlphaFoldDB" id="A0A1S1V9S2"/>
<keyword evidence="10 13" id="KW-0648">Protein biosynthesis</keyword>
<proteinExistence type="inferred from homology"/>
<sequence length="340" mass="38749">MKQQLKEIQDIALEKLAKVCDLNELDQIRVQYLGKKGELTGVLRGMGALSKEERPVIGQVANEVREAIENRIEELKEELKQRVREAQFKAEKIDITMPGKKVASGKKHPLLKSIEELENIFMTMGFDIVDGPEIETVYNNFDALNSPEDHPSRDESDTFYITDNILLRTHTSSVQIRAMENRKPPIRIVSTGRTFRFDAVDDTHSPMFHQLEGLVVDKHVNVANLKHTIDLFIREIFGNQLETRFRPHYFPFTEPSVEVDVACFKCLGKGCESCGGTGWSMELLGCGMVHPKVLRNCGIDPEEYSGFAFGLGLDRIAMVKYGINNIRLLFENDKRFLQQF</sequence>
<comment type="subcellular location">
    <subcellularLocation>
        <location evidence="1 13">Cytoplasm</location>
    </subcellularLocation>
</comment>
<keyword evidence="4 13" id="KW-0963">Cytoplasm</keyword>
<dbReference type="FunFam" id="3.30.930.10:FF:000003">
    <property type="entry name" value="Phenylalanine--tRNA ligase alpha subunit"/>
    <property type="match status" value="1"/>
</dbReference>
<evidence type="ECO:0000313" key="17">
    <source>
        <dbReference type="Proteomes" id="UP000180254"/>
    </source>
</evidence>
<dbReference type="GO" id="GO:0006432">
    <property type="term" value="P:phenylalanyl-tRNA aminoacylation"/>
    <property type="evidence" value="ECO:0007669"/>
    <property type="project" value="UniProtKB-UniRule"/>
</dbReference>
<keyword evidence="11 13" id="KW-0030">Aminoacyl-tRNA synthetase</keyword>
<dbReference type="OrthoDB" id="9800719at2"/>
<organism evidence="16 17">
    <name type="scientific">Andreesenia angusta</name>
    <dbReference type="NCBI Taxonomy" id="39480"/>
    <lineage>
        <taxon>Bacteria</taxon>
        <taxon>Bacillati</taxon>
        <taxon>Bacillota</taxon>
        <taxon>Tissierellia</taxon>
        <taxon>Tissierellales</taxon>
        <taxon>Gottschalkiaceae</taxon>
        <taxon>Andreesenia</taxon>
    </lineage>
</organism>
<evidence type="ECO:0000256" key="3">
    <source>
        <dbReference type="ARBA" id="ARBA00011209"/>
    </source>
</evidence>
<feature type="domain" description="Aminoacyl-transfer RNA synthetases class-II family profile" evidence="15">
    <location>
        <begin position="117"/>
        <end position="331"/>
    </location>
</feature>
<comment type="caution">
    <text evidence="16">The sequence shown here is derived from an EMBL/GenBank/DDBJ whole genome shotgun (WGS) entry which is preliminary data.</text>
</comment>
<keyword evidence="7 13" id="KW-0547">Nucleotide-binding</keyword>
<dbReference type="InterPro" id="IPR002319">
    <property type="entry name" value="Phenylalanyl-tRNA_Synthase"/>
</dbReference>
<dbReference type="InterPro" id="IPR010978">
    <property type="entry name" value="tRNA-bd_arm"/>
</dbReference>
<keyword evidence="8 13" id="KW-0067">ATP-binding</keyword>
<evidence type="ECO:0000256" key="12">
    <source>
        <dbReference type="ARBA" id="ARBA00049255"/>
    </source>
</evidence>
<comment type="catalytic activity">
    <reaction evidence="12 13">
        <text>tRNA(Phe) + L-phenylalanine + ATP = L-phenylalanyl-tRNA(Phe) + AMP + diphosphate + H(+)</text>
        <dbReference type="Rhea" id="RHEA:19413"/>
        <dbReference type="Rhea" id="RHEA-COMP:9668"/>
        <dbReference type="Rhea" id="RHEA-COMP:9699"/>
        <dbReference type="ChEBI" id="CHEBI:15378"/>
        <dbReference type="ChEBI" id="CHEBI:30616"/>
        <dbReference type="ChEBI" id="CHEBI:33019"/>
        <dbReference type="ChEBI" id="CHEBI:58095"/>
        <dbReference type="ChEBI" id="CHEBI:78442"/>
        <dbReference type="ChEBI" id="CHEBI:78531"/>
        <dbReference type="ChEBI" id="CHEBI:456215"/>
        <dbReference type="EC" id="6.1.1.20"/>
    </reaction>
</comment>
<keyword evidence="6 13" id="KW-0479">Metal-binding</keyword>
<evidence type="ECO:0000313" key="16">
    <source>
        <dbReference type="EMBL" id="OHW63150.1"/>
    </source>
</evidence>
<dbReference type="HAMAP" id="MF_00281">
    <property type="entry name" value="Phe_tRNA_synth_alpha1"/>
    <property type="match status" value="1"/>
</dbReference>
<dbReference type="Gene3D" id="3.30.930.10">
    <property type="entry name" value="Bira Bifunctional Protein, Domain 2"/>
    <property type="match status" value="1"/>
</dbReference>
<dbReference type="Proteomes" id="UP000180254">
    <property type="component" value="Unassembled WGS sequence"/>
</dbReference>
<dbReference type="InterPro" id="IPR004188">
    <property type="entry name" value="Phe-tRNA_ligase_II_N"/>
</dbReference>
<evidence type="ECO:0000256" key="6">
    <source>
        <dbReference type="ARBA" id="ARBA00022723"/>
    </source>
</evidence>
<dbReference type="GO" id="GO:0005524">
    <property type="term" value="F:ATP binding"/>
    <property type="evidence" value="ECO:0007669"/>
    <property type="project" value="UniProtKB-UniRule"/>
</dbReference>
<evidence type="ECO:0000259" key="15">
    <source>
        <dbReference type="PROSITE" id="PS50862"/>
    </source>
</evidence>
<keyword evidence="5 13" id="KW-0436">Ligase</keyword>
<evidence type="ECO:0000256" key="7">
    <source>
        <dbReference type="ARBA" id="ARBA00022741"/>
    </source>
</evidence>
<evidence type="ECO:0000256" key="5">
    <source>
        <dbReference type="ARBA" id="ARBA00022598"/>
    </source>
</evidence>
<dbReference type="Pfam" id="PF02912">
    <property type="entry name" value="Phe_tRNA-synt_N"/>
    <property type="match status" value="1"/>
</dbReference>
<comment type="cofactor">
    <cofactor evidence="13">
        <name>Mg(2+)</name>
        <dbReference type="ChEBI" id="CHEBI:18420"/>
    </cofactor>
    <text evidence="13">Binds 2 magnesium ions per tetramer.</text>
</comment>
<dbReference type="EC" id="6.1.1.20" evidence="13"/>
<dbReference type="CDD" id="cd00496">
    <property type="entry name" value="PheRS_alpha_core"/>
    <property type="match status" value="1"/>
</dbReference>
<evidence type="ECO:0000256" key="10">
    <source>
        <dbReference type="ARBA" id="ARBA00022917"/>
    </source>
</evidence>
<evidence type="ECO:0000256" key="4">
    <source>
        <dbReference type="ARBA" id="ARBA00022490"/>
    </source>
</evidence>
<dbReference type="InterPro" id="IPR045864">
    <property type="entry name" value="aa-tRNA-synth_II/BPL/LPL"/>
</dbReference>
<dbReference type="NCBIfam" id="TIGR00468">
    <property type="entry name" value="pheS"/>
    <property type="match status" value="1"/>
</dbReference>
<dbReference type="GO" id="GO:0140096">
    <property type="term" value="F:catalytic activity, acting on a protein"/>
    <property type="evidence" value="ECO:0007669"/>
    <property type="project" value="UniProtKB-ARBA"/>
</dbReference>
<reference evidence="16 17" key="1">
    <citation type="submission" date="2016-09" db="EMBL/GenBank/DDBJ databases">
        <title>Genome sequence of Eubacterium angustum.</title>
        <authorList>
            <person name="Poehlein A."/>
            <person name="Daniel R."/>
        </authorList>
    </citation>
    <scope>NUCLEOTIDE SEQUENCE [LARGE SCALE GENOMIC DNA]</scope>
    <source>
        <strain evidence="16 17">DSM 1989</strain>
    </source>
</reference>
<dbReference type="GO" id="GO:0016740">
    <property type="term" value="F:transferase activity"/>
    <property type="evidence" value="ECO:0007669"/>
    <property type="project" value="UniProtKB-ARBA"/>
</dbReference>
<feature type="binding site" evidence="13">
    <location>
        <position position="254"/>
    </location>
    <ligand>
        <name>Mg(2+)</name>
        <dbReference type="ChEBI" id="CHEBI:18420"/>
        <note>shared with beta subunit</note>
    </ligand>
</feature>
<evidence type="ECO:0000256" key="11">
    <source>
        <dbReference type="ARBA" id="ARBA00023146"/>
    </source>
</evidence>
<dbReference type="InterPro" id="IPR004529">
    <property type="entry name" value="Phe-tRNA-synth_IIc_asu"/>
</dbReference>
<keyword evidence="9 13" id="KW-0460">Magnesium</keyword>
<keyword evidence="17" id="KW-1185">Reference proteome</keyword>
<protein>
    <recommendedName>
        <fullName evidence="13">Phenylalanine--tRNA ligase alpha subunit</fullName>
        <ecNumber evidence="13">6.1.1.20</ecNumber>
    </recommendedName>
    <alternativeName>
        <fullName evidence="13">Phenylalanyl-tRNA synthetase alpha subunit</fullName>
        <shortName evidence="13">PheRS</shortName>
    </alternativeName>
</protein>
<evidence type="ECO:0000256" key="9">
    <source>
        <dbReference type="ARBA" id="ARBA00022842"/>
    </source>
</evidence>
<comment type="similarity">
    <text evidence="2 13">Belongs to the class-II aminoacyl-tRNA synthetase family. Phe-tRNA synthetase alpha subunit type 1 subfamily.</text>
</comment>
<evidence type="ECO:0000256" key="8">
    <source>
        <dbReference type="ARBA" id="ARBA00022840"/>
    </source>
</evidence>
<dbReference type="GO" id="GO:0004826">
    <property type="term" value="F:phenylalanine-tRNA ligase activity"/>
    <property type="evidence" value="ECO:0007669"/>
    <property type="project" value="UniProtKB-UniRule"/>
</dbReference>
<dbReference type="PROSITE" id="PS50862">
    <property type="entry name" value="AA_TRNA_LIGASE_II"/>
    <property type="match status" value="1"/>
</dbReference>
<dbReference type="GO" id="GO:0000049">
    <property type="term" value="F:tRNA binding"/>
    <property type="evidence" value="ECO:0007669"/>
    <property type="project" value="InterPro"/>
</dbReference>
<dbReference type="GO" id="GO:0005737">
    <property type="term" value="C:cytoplasm"/>
    <property type="evidence" value="ECO:0007669"/>
    <property type="project" value="UniProtKB-SubCell"/>
</dbReference>
<dbReference type="Pfam" id="PF01409">
    <property type="entry name" value="tRNA-synt_2d"/>
    <property type="match status" value="1"/>
</dbReference>
<dbReference type="InterPro" id="IPR022911">
    <property type="entry name" value="Phe_tRNA_ligase_alpha1_bac"/>
</dbReference>
<dbReference type="RefSeq" id="WP_071061148.1">
    <property type="nucleotide sequence ID" value="NZ_MKIE01000001.1"/>
</dbReference>
<evidence type="ECO:0000256" key="2">
    <source>
        <dbReference type="ARBA" id="ARBA00010207"/>
    </source>
</evidence>
<dbReference type="SUPFAM" id="SSF55681">
    <property type="entry name" value="Class II aaRS and biotin synthetases"/>
    <property type="match status" value="1"/>
</dbReference>
<dbReference type="STRING" id="39480.EUAN_00120"/>
<gene>
    <name evidence="13 16" type="primary">pheS</name>
    <name evidence="16" type="ORF">EUAN_00120</name>
</gene>
<feature type="coiled-coil region" evidence="14">
    <location>
        <begin position="58"/>
        <end position="96"/>
    </location>
</feature>